<dbReference type="Proteomes" id="UP000499080">
    <property type="component" value="Unassembled WGS sequence"/>
</dbReference>
<organism evidence="1 2">
    <name type="scientific">Araneus ventricosus</name>
    <name type="common">Orbweaver spider</name>
    <name type="synonym">Epeira ventricosa</name>
    <dbReference type="NCBI Taxonomy" id="182803"/>
    <lineage>
        <taxon>Eukaryota</taxon>
        <taxon>Metazoa</taxon>
        <taxon>Ecdysozoa</taxon>
        <taxon>Arthropoda</taxon>
        <taxon>Chelicerata</taxon>
        <taxon>Arachnida</taxon>
        <taxon>Araneae</taxon>
        <taxon>Araneomorphae</taxon>
        <taxon>Entelegynae</taxon>
        <taxon>Araneoidea</taxon>
        <taxon>Araneidae</taxon>
        <taxon>Araneus</taxon>
    </lineage>
</organism>
<evidence type="ECO:0000313" key="1">
    <source>
        <dbReference type="EMBL" id="GBO06042.1"/>
    </source>
</evidence>
<keyword evidence="2" id="KW-1185">Reference proteome</keyword>
<dbReference type="EMBL" id="BGPR01032489">
    <property type="protein sequence ID" value="GBO06042.1"/>
    <property type="molecule type" value="Genomic_DNA"/>
</dbReference>
<name>A0A4Y2U0C9_ARAVE</name>
<evidence type="ECO:0000313" key="2">
    <source>
        <dbReference type="Proteomes" id="UP000499080"/>
    </source>
</evidence>
<protein>
    <submittedName>
        <fullName evidence="1">Uncharacterized protein</fullName>
    </submittedName>
</protein>
<dbReference type="Gene3D" id="3.30.420.10">
    <property type="entry name" value="Ribonuclease H-like superfamily/Ribonuclease H"/>
    <property type="match status" value="1"/>
</dbReference>
<gene>
    <name evidence="1" type="ORF">AVEN_63093_1</name>
</gene>
<dbReference type="InterPro" id="IPR036397">
    <property type="entry name" value="RNaseH_sf"/>
</dbReference>
<sequence length="165" mass="19023">MELVRIDVYCMRAFQLAVVPSELRPLDFFMWDLVKDCMHQRPYADMQELKHHITAAIDSIAPQMLANTCVKLSIAWAYNTQPRDITSIFNNFCSSIIKPKPKLTNLLILFETRNDQLGVVPKMISYKSEHAKNFSEIAFAEIDDALSTECSKIKSQKRQPYEGDF</sequence>
<accession>A0A4Y2U0C9</accession>
<dbReference type="OrthoDB" id="2288291at2759"/>
<dbReference type="AlphaFoldDB" id="A0A4Y2U0C9"/>
<comment type="caution">
    <text evidence="1">The sequence shown here is derived from an EMBL/GenBank/DDBJ whole genome shotgun (WGS) entry which is preliminary data.</text>
</comment>
<dbReference type="GO" id="GO:0003676">
    <property type="term" value="F:nucleic acid binding"/>
    <property type="evidence" value="ECO:0007669"/>
    <property type="project" value="InterPro"/>
</dbReference>
<proteinExistence type="predicted"/>
<reference evidence="1 2" key="1">
    <citation type="journal article" date="2019" name="Sci. Rep.">
        <title>Orb-weaving spider Araneus ventricosus genome elucidates the spidroin gene catalogue.</title>
        <authorList>
            <person name="Kono N."/>
            <person name="Nakamura H."/>
            <person name="Ohtoshi R."/>
            <person name="Moran D.A.P."/>
            <person name="Shinohara A."/>
            <person name="Yoshida Y."/>
            <person name="Fujiwara M."/>
            <person name="Mori M."/>
            <person name="Tomita M."/>
            <person name="Arakawa K."/>
        </authorList>
    </citation>
    <scope>NUCLEOTIDE SEQUENCE [LARGE SCALE GENOMIC DNA]</scope>
</reference>